<feature type="non-terminal residue" evidence="3">
    <location>
        <position position="773"/>
    </location>
</feature>
<organism evidence="3">
    <name type="scientific">Streptomyces sp. SID7499</name>
    <dbReference type="NCBI Taxonomy" id="2706086"/>
    <lineage>
        <taxon>Bacteria</taxon>
        <taxon>Bacillati</taxon>
        <taxon>Actinomycetota</taxon>
        <taxon>Actinomycetes</taxon>
        <taxon>Kitasatosporales</taxon>
        <taxon>Streptomycetaceae</taxon>
        <taxon>Streptomyces</taxon>
    </lineage>
</organism>
<dbReference type="GO" id="GO:0008610">
    <property type="term" value="P:lipid biosynthetic process"/>
    <property type="evidence" value="ECO:0007669"/>
    <property type="project" value="UniProtKB-ARBA"/>
</dbReference>
<dbReference type="Pfam" id="PF00501">
    <property type="entry name" value="AMP-binding"/>
    <property type="match status" value="1"/>
</dbReference>
<sequence>MIPLSYAQRRLWFIWQLEGPSATYNTPVVLPLPPGTDSAALGAALRDVIGRHEVLRTVFEVVDGEPYQRILELDSLEWELTVRRVDPADLADTVTEATRHAFDLAREVPLKAWLFETDPGEQVLVLVLHHIASDGWSTGPLARDVSTAYAARCAGLTPEWKPLPVQYADYTLWQRKLLGDEDDPESLMARQVAHWREVLDGAPEELTLPFDRPRPAVASHRGRRVPLDVPAEVHARLVQVARAEGVTTFMVLQAALAMFLSRYGAGTDIPIGTATAGRTDEALDDLVGFFVNTLVLRTDLSGDPTFRDILGRVRTTGLSAFKHQDVPFEKLVEELAPARSLSRHPLFQVMLTVQNTEQAQLGALKADPGKIPTPEATGDRAAKFDLDFSLREAFDAQGAPAGLTGSLTVAADLLDPETAERIAYRWTRALEHLATEPGTRLSDLPVMDEAERQQLLTGWNDTADGTEVTLVRELFEAQAARTPDAVAVVADGIAVTYAELDARANRLARLLTDRGARPESLVGLCLDRGADMITAILAVWKAGAAYLPLDPHQPADRRAFAITDSGAQLLVATRDTSADLPGETLLLDEAARTIVVGEESPGVPVAADGLAYVIYTSGSTGRPKGVAVTHGGVANYVASVPGRVGFGEPGARYALLQAQATDLGNTVVFASLVSGGELHILDEAAVTDPQAVAAYLSEHAIDYLKAVPSHLAALGTECVPAKSLVLGGEAASPEWVRELVEAAGECAVFNHYGPTETTIGVATTQLVSERVAV</sequence>
<dbReference type="Gene3D" id="3.30.559.10">
    <property type="entry name" value="Chloramphenicol acetyltransferase-like domain"/>
    <property type="match status" value="1"/>
</dbReference>
<reference evidence="3" key="1">
    <citation type="submission" date="2020-01" db="EMBL/GenBank/DDBJ databases">
        <title>Insect and environment-associated Actinomycetes.</title>
        <authorList>
            <person name="Currrie C."/>
            <person name="Chevrette M."/>
            <person name="Carlson C."/>
            <person name="Stubbendieck R."/>
            <person name="Wendt-Pienkowski E."/>
        </authorList>
    </citation>
    <scope>NUCLEOTIDE SEQUENCE</scope>
    <source>
        <strain evidence="3">SID7499</strain>
    </source>
</reference>
<dbReference type="AlphaFoldDB" id="A0A6G3XBZ9"/>
<dbReference type="InterPro" id="IPR000873">
    <property type="entry name" value="AMP-dep_synth/lig_dom"/>
</dbReference>
<accession>A0A6G3XBZ9</accession>
<dbReference type="InterPro" id="IPR001242">
    <property type="entry name" value="Condensation_dom"/>
</dbReference>
<dbReference type="GO" id="GO:0031177">
    <property type="term" value="F:phosphopantetheine binding"/>
    <property type="evidence" value="ECO:0007669"/>
    <property type="project" value="TreeGrafter"/>
</dbReference>
<evidence type="ECO:0000259" key="1">
    <source>
        <dbReference type="Pfam" id="PF00501"/>
    </source>
</evidence>
<dbReference type="InterPro" id="IPR020845">
    <property type="entry name" value="AMP-binding_CS"/>
</dbReference>
<dbReference type="PANTHER" id="PTHR45527">
    <property type="entry name" value="NONRIBOSOMAL PEPTIDE SYNTHETASE"/>
    <property type="match status" value="1"/>
</dbReference>
<protein>
    <submittedName>
        <fullName evidence="3">AMP-binding protein</fullName>
    </submittedName>
</protein>
<dbReference type="GO" id="GO:0043041">
    <property type="term" value="P:amino acid activation for nonribosomal peptide biosynthetic process"/>
    <property type="evidence" value="ECO:0007669"/>
    <property type="project" value="TreeGrafter"/>
</dbReference>
<dbReference type="SUPFAM" id="SSF52777">
    <property type="entry name" value="CoA-dependent acyltransferases"/>
    <property type="match status" value="2"/>
</dbReference>
<gene>
    <name evidence="3" type="ORF">G3M58_52395</name>
</gene>
<feature type="domain" description="AMP-dependent synthetase/ligase" evidence="1">
    <location>
        <begin position="475"/>
        <end position="763"/>
    </location>
</feature>
<comment type="caution">
    <text evidence="3">The sequence shown here is derived from an EMBL/GenBank/DDBJ whole genome shotgun (WGS) entry which is preliminary data.</text>
</comment>
<dbReference type="SUPFAM" id="SSF56801">
    <property type="entry name" value="Acetyl-CoA synthetase-like"/>
    <property type="match status" value="1"/>
</dbReference>
<feature type="domain" description="Condensation" evidence="2">
    <location>
        <begin position="1"/>
        <end position="456"/>
    </location>
</feature>
<dbReference type="PROSITE" id="PS00455">
    <property type="entry name" value="AMP_BINDING"/>
    <property type="match status" value="1"/>
</dbReference>
<dbReference type="GO" id="GO:0044550">
    <property type="term" value="P:secondary metabolite biosynthetic process"/>
    <property type="evidence" value="ECO:0007669"/>
    <property type="project" value="TreeGrafter"/>
</dbReference>
<evidence type="ECO:0000259" key="2">
    <source>
        <dbReference type="Pfam" id="PF00668"/>
    </source>
</evidence>
<evidence type="ECO:0000313" key="3">
    <source>
        <dbReference type="EMBL" id="NEE15050.1"/>
    </source>
</evidence>
<dbReference type="Gene3D" id="3.40.50.980">
    <property type="match status" value="2"/>
</dbReference>
<dbReference type="InterPro" id="IPR023213">
    <property type="entry name" value="CAT-like_dom_sf"/>
</dbReference>
<dbReference type="CDD" id="cd19540">
    <property type="entry name" value="LCL_NRPS-like"/>
    <property type="match status" value="1"/>
</dbReference>
<dbReference type="GO" id="GO:0003824">
    <property type="term" value="F:catalytic activity"/>
    <property type="evidence" value="ECO:0007669"/>
    <property type="project" value="InterPro"/>
</dbReference>
<dbReference type="EMBL" id="JAAGMN010005351">
    <property type="protein sequence ID" value="NEE15050.1"/>
    <property type="molecule type" value="Genomic_DNA"/>
</dbReference>
<dbReference type="GO" id="GO:0005829">
    <property type="term" value="C:cytosol"/>
    <property type="evidence" value="ECO:0007669"/>
    <property type="project" value="TreeGrafter"/>
</dbReference>
<dbReference type="PANTHER" id="PTHR45527:SF1">
    <property type="entry name" value="FATTY ACID SYNTHASE"/>
    <property type="match status" value="1"/>
</dbReference>
<dbReference type="FunFam" id="3.40.50.980:FF:000001">
    <property type="entry name" value="Non-ribosomal peptide synthetase"/>
    <property type="match status" value="1"/>
</dbReference>
<proteinExistence type="predicted"/>
<name>A0A6G3XBZ9_9ACTN</name>
<dbReference type="Pfam" id="PF00668">
    <property type="entry name" value="Condensation"/>
    <property type="match status" value="1"/>
</dbReference>
<dbReference type="Gene3D" id="3.30.559.30">
    <property type="entry name" value="Nonribosomal peptide synthetase, condensation domain"/>
    <property type="match status" value="1"/>
</dbReference>